<dbReference type="GO" id="GO:0046872">
    <property type="term" value="F:metal ion binding"/>
    <property type="evidence" value="ECO:0007669"/>
    <property type="project" value="UniProtKB-KW"/>
</dbReference>
<dbReference type="AlphaFoldDB" id="A0A4Z0BMR7"/>
<reference evidence="7 8" key="1">
    <citation type="submission" date="2019-03" db="EMBL/GenBank/DDBJ databases">
        <title>Ramlibacter henchirensis DSM 14656, whole genome shotgun sequence.</title>
        <authorList>
            <person name="Zhang X."/>
            <person name="Feng G."/>
            <person name="Zhu H."/>
        </authorList>
    </citation>
    <scope>NUCLEOTIDE SEQUENCE [LARGE SCALE GENOMIC DNA]</scope>
    <source>
        <strain evidence="7 8">DSM 14656</strain>
    </source>
</reference>
<evidence type="ECO:0000259" key="6">
    <source>
        <dbReference type="Pfam" id="PF04055"/>
    </source>
</evidence>
<dbReference type="SUPFAM" id="SSF102114">
    <property type="entry name" value="Radical SAM enzymes"/>
    <property type="match status" value="1"/>
</dbReference>
<proteinExistence type="predicted"/>
<dbReference type="Pfam" id="PF04055">
    <property type="entry name" value="Radical_SAM"/>
    <property type="match status" value="1"/>
</dbReference>
<dbReference type="InterPro" id="IPR058240">
    <property type="entry name" value="rSAM_sf"/>
</dbReference>
<keyword evidence="3" id="KW-0479">Metal-binding</keyword>
<keyword evidence="4" id="KW-0408">Iron</keyword>
<dbReference type="PANTHER" id="PTHR11228:SF35">
    <property type="entry name" value="MOLYBDENUM COFACTOR BIOSYNTHESIS PROTEIN A-RELATED"/>
    <property type="match status" value="1"/>
</dbReference>
<dbReference type="InterPro" id="IPR013785">
    <property type="entry name" value="Aldolase_TIM"/>
</dbReference>
<dbReference type="PANTHER" id="PTHR11228">
    <property type="entry name" value="RADICAL SAM DOMAIN PROTEIN"/>
    <property type="match status" value="1"/>
</dbReference>
<comment type="caution">
    <text evidence="7">The sequence shown here is derived from an EMBL/GenBank/DDBJ whole genome shotgun (WGS) entry which is preliminary data.</text>
</comment>
<evidence type="ECO:0000256" key="4">
    <source>
        <dbReference type="ARBA" id="ARBA00023004"/>
    </source>
</evidence>
<organism evidence="7 8">
    <name type="scientific">Ramlibacter henchirensis</name>
    <dbReference type="NCBI Taxonomy" id="204072"/>
    <lineage>
        <taxon>Bacteria</taxon>
        <taxon>Pseudomonadati</taxon>
        <taxon>Pseudomonadota</taxon>
        <taxon>Betaproteobacteria</taxon>
        <taxon>Burkholderiales</taxon>
        <taxon>Comamonadaceae</taxon>
        <taxon>Ramlibacter</taxon>
    </lineage>
</organism>
<dbReference type="GO" id="GO:0003824">
    <property type="term" value="F:catalytic activity"/>
    <property type="evidence" value="ECO:0007669"/>
    <property type="project" value="InterPro"/>
</dbReference>
<evidence type="ECO:0000256" key="2">
    <source>
        <dbReference type="ARBA" id="ARBA00022691"/>
    </source>
</evidence>
<gene>
    <name evidence="7" type="ORF">EZ313_22030</name>
</gene>
<dbReference type="SFLD" id="SFLDG01067">
    <property type="entry name" value="SPASM/twitch_domain_containing"/>
    <property type="match status" value="1"/>
</dbReference>
<dbReference type="OrthoDB" id="9792276at2"/>
<dbReference type="Proteomes" id="UP000298180">
    <property type="component" value="Unassembled WGS sequence"/>
</dbReference>
<keyword evidence="8" id="KW-1185">Reference proteome</keyword>
<evidence type="ECO:0000256" key="3">
    <source>
        <dbReference type="ARBA" id="ARBA00022723"/>
    </source>
</evidence>
<name>A0A4Z0BMR7_9BURK</name>
<evidence type="ECO:0000256" key="5">
    <source>
        <dbReference type="ARBA" id="ARBA00023014"/>
    </source>
</evidence>
<dbReference type="RefSeq" id="WP_135265475.1">
    <property type="nucleotide sequence ID" value="NZ_SMLM01000004.1"/>
</dbReference>
<dbReference type="SFLD" id="SFLDS00029">
    <property type="entry name" value="Radical_SAM"/>
    <property type="match status" value="1"/>
</dbReference>
<accession>A0A4Z0BMR7</accession>
<dbReference type="Gene3D" id="3.20.20.70">
    <property type="entry name" value="Aldolase class I"/>
    <property type="match status" value="1"/>
</dbReference>
<protein>
    <submittedName>
        <fullName evidence="7">Radical SAM protein</fullName>
    </submittedName>
</protein>
<dbReference type="GO" id="GO:0051536">
    <property type="term" value="F:iron-sulfur cluster binding"/>
    <property type="evidence" value="ECO:0007669"/>
    <property type="project" value="UniProtKB-KW"/>
</dbReference>
<dbReference type="EMBL" id="SMLM01000004">
    <property type="protein sequence ID" value="TFY99248.1"/>
    <property type="molecule type" value="Genomic_DNA"/>
</dbReference>
<keyword evidence="2" id="KW-0949">S-adenosyl-L-methionine</keyword>
<dbReference type="InterPro" id="IPR007197">
    <property type="entry name" value="rSAM"/>
</dbReference>
<comment type="cofactor">
    <cofactor evidence="1">
        <name>[4Fe-4S] cluster</name>
        <dbReference type="ChEBI" id="CHEBI:49883"/>
    </cofactor>
</comment>
<dbReference type="InterPro" id="IPR050377">
    <property type="entry name" value="Radical_SAM_PqqE_MftC-like"/>
</dbReference>
<evidence type="ECO:0000256" key="1">
    <source>
        <dbReference type="ARBA" id="ARBA00001966"/>
    </source>
</evidence>
<evidence type="ECO:0000313" key="8">
    <source>
        <dbReference type="Proteomes" id="UP000298180"/>
    </source>
</evidence>
<dbReference type="CDD" id="cd01335">
    <property type="entry name" value="Radical_SAM"/>
    <property type="match status" value="1"/>
</dbReference>
<keyword evidence="5" id="KW-0411">Iron-sulfur</keyword>
<feature type="domain" description="Radical SAM core" evidence="6">
    <location>
        <begin position="13"/>
        <end position="165"/>
    </location>
</feature>
<sequence length="369" mass="41960">MYSQVDIRRIHLEMTTRCNAACPMCSRNERGGFQIADLPQVDLTLLEVQRMLPPHFIEQLEQVWLCGNYGDPIIAPDTLEVLTYLKAVNPKIRLGLNTNGSARKPDWWQRLARVLDHCHFGIDGLSDTNHLYRRRTHWNVIMANAAAFIDAGGAAHWEFIVFRHNEHQISEAQELARTMGFRKFRLRKTGRFFFDGQLHPALDIQDTSGKTIYSIEPPIDICLRNASSAELGGIASERNGYANYLDTTLIECKAQTERELYISAEGLVFPCCYLASWYRGSRRKRDAQFQKLLEQHGGRNSIDARLRPIGEIIEGGIYRGIVTSWSQPSVAQGRLATCSGTCGGDSPNRHQYTNAIYLKPVHRDERDTH</sequence>
<evidence type="ECO:0000313" key="7">
    <source>
        <dbReference type="EMBL" id="TFY99248.1"/>
    </source>
</evidence>